<protein>
    <submittedName>
        <fullName evidence="2">Formyl-CoA transferase</fullName>
    </submittedName>
</protein>
<dbReference type="InterPro" id="IPR023606">
    <property type="entry name" value="CoA-Trfase_III_dom_1_sf"/>
</dbReference>
<evidence type="ECO:0000313" key="2">
    <source>
        <dbReference type="EMBL" id="SMF57076.1"/>
    </source>
</evidence>
<evidence type="ECO:0000313" key="3">
    <source>
        <dbReference type="Proteomes" id="UP000192917"/>
    </source>
</evidence>
<accession>A0A1Y6CEJ6</accession>
<sequence length="409" mass="43369">MASETPVRPLDGCKVLDLTAIVLGPLATLCLADLGAEVVKVEPPEGDSIRNGGSLKQPGMGSIYLALNRNKKSLAIDLKRPEAKAVIARLAAWADVVVHNMLPAAARRLGVDYESLAAVNPRLVYCAASGFAEGSPRAGEPAVDDVIQAASGIAALFAGPDSEPRYVPTLVADKVSGLLVCQAVLAALLAREKTGRGQAIYLSMFEAMAGFTLLEHLGGASFLPPQGPPGYGRLTTPYRRPMRTRDGYLSITPYTKRHWQQFFAAAGRPELGDDPRVTDAKRRNEEIGDLYAVLSGLLVERTTDEWMALSRRVGIPASPVHRLEDLVASGPLRDQGCLVPLAHPTLGDTLTVGPLVRLEGMAAADLRPAPALGQDSGAVLRQLGFSERQIGEWRSDGLVVEPAAPAPAS</sequence>
<dbReference type="Proteomes" id="UP000192917">
    <property type="component" value="Unassembled WGS sequence"/>
</dbReference>
<proteinExistence type="predicted"/>
<dbReference type="STRING" id="560819.SAMN05428998_12159"/>
<dbReference type="AlphaFoldDB" id="A0A1Y6CEJ6"/>
<reference evidence="2 3" key="1">
    <citation type="submission" date="2017-04" db="EMBL/GenBank/DDBJ databases">
        <authorList>
            <person name="Afonso C.L."/>
            <person name="Miller P.J."/>
            <person name="Scott M.A."/>
            <person name="Spackman E."/>
            <person name="Goraichik I."/>
            <person name="Dimitrov K.M."/>
            <person name="Suarez D.L."/>
            <person name="Swayne D.E."/>
        </authorList>
    </citation>
    <scope>NUCLEOTIDE SEQUENCE [LARGE SCALE GENOMIC DNA]</scope>
    <source>
        <strain evidence="2 3">USBA 355</strain>
    </source>
</reference>
<dbReference type="InterPro" id="IPR050483">
    <property type="entry name" value="CoA-transferase_III_domain"/>
</dbReference>
<dbReference type="Gene3D" id="3.40.50.10540">
    <property type="entry name" value="Crotonobetainyl-coa:carnitine coa-transferase, domain 1"/>
    <property type="match status" value="1"/>
</dbReference>
<dbReference type="PANTHER" id="PTHR48207:SF4">
    <property type="entry name" value="BLL6097 PROTEIN"/>
    <property type="match status" value="1"/>
</dbReference>
<evidence type="ECO:0000256" key="1">
    <source>
        <dbReference type="ARBA" id="ARBA00022679"/>
    </source>
</evidence>
<dbReference type="GO" id="GO:0008410">
    <property type="term" value="F:CoA-transferase activity"/>
    <property type="evidence" value="ECO:0007669"/>
    <property type="project" value="TreeGrafter"/>
</dbReference>
<dbReference type="PANTHER" id="PTHR48207">
    <property type="entry name" value="SUCCINATE--HYDROXYMETHYLGLUTARATE COA-TRANSFERASE"/>
    <property type="match status" value="1"/>
</dbReference>
<dbReference type="Pfam" id="PF02515">
    <property type="entry name" value="CoA_transf_3"/>
    <property type="match status" value="1"/>
</dbReference>
<dbReference type="SUPFAM" id="SSF89796">
    <property type="entry name" value="CoA-transferase family III (CaiB/BaiF)"/>
    <property type="match status" value="1"/>
</dbReference>
<dbReference type="InterPro" id="IPR044855">
    <property type="entry name" value="CoA-Trfase_III_dom3_sf"/>
</dbReference>
<dbReference type="Gene3D" id="3.30.1540.10">
    <property type="entry name" value="formyl-coa transferase, domain 3"/>
    <property type="match status" value="1"/>
</dbReference>
<keyword evidence="1 2" id="KW-0808">Transferase</keyword>
<gene>
    <name evidence="2" type="ORF">SAMN05428998_12159</name>
</gene>
<organism evidence="2 3">
    <name type="scientific">Tistlia consotensis USBA 355</name>
    <dbReference type="NCBI Taxonomy" id="560819"/>
    <lineage>
        <taxon>Bacteria</taxon>
        <taxon>Pseudomonadati</taxon>
        <taxon>Pseudomonadota</taxon>
        <taxon>Alphaproteobacteria</taxon>
        <taxon>Rhodospirillales</taxon>
        <taxon>Rhodovibrionaceae</taxon>
        <taxon>Tistlia</taxon>
    </lineage>
</organism>
<name>A0A1Y6CEJ6_9PROT</name>
<dbReference type="EMBL" id="FWZX01000021">
    <property type="protein sequence ID" value="SMF57076.1"/>
    <property type="molecule type" value="Genomic_DNA"/>
</dbReference>
<keyword evidence="3" id="KW-1185">Reference proteome</keyword>
<dbReference type="InterPro" id="IPR003673">
    <property type="entry name" value="CoA-Trfase_fam_III"/>
</dbReference>
<dbReference type="RefSeq" id="WP_085124794.1">
    <property type="nucleotide sequence ID" value="NZ_FWZX01000021.1"/>
</dbReference>